<sequence>METHISNCNKSSKDIVNVLAILCQIHNVNMEELSSIVKNKQNFNNYELWMSEQLSKQLVNVEVYIISETTLECDPDAVDESQLPDCEMYDNNDDNDSQDQEYNPPPSKEARVITTNVSPHKFKKAWRDWTKQKDSTKSTDYKWKNFLGKGKKRAMNKIVTYFHFNHDPQLKSLKRWAERKNRGIISMRELNKIIYEQFLDHRSNNRIITDRMLRLWAMKQRNLLGNEIAEKFVASITWLYNISGDST</sequence>
<evidence type="ECO:0000256" key="1">
    <source>
        <dbReference type="SAM" id="MobiDB-lite"/>
    </source>
</evidence>
<organism evidence="2 3">
    <name type="scientific">Mycetomoellerius zeteki</name>
    <dbReference type="NCBI Taxonomy" id="64791"/>
    <lineage>
        <taxon>Eukaryota</taxon>
        <taxon>Metazoa</taxon>
        <taxon>Ecdysozoa</taxon>
        <taxon>Arthropoda</taxon>
        <taxon>Hexapoda</taxon>
        <taxon>Insecta</taxon>
        <taxon>Pterygota</taxon>
        <taxon>Neoptera</taxon>
        <taxon>Endopterygota</taxon>
        <taxon>Hymenoptera</taxon>
        <taxon>Apocrita</taxon>
        <taxon>Aculeata</taxon>
        <taxon>Formicoidea</taxon>
        <taxon>Formicidae</taxon>
        <taxon>Myrmicinae</taxon>
        <taxon>Mycetomoellerius</taxon>
    </lineage>
</organism>
<gene>
    <name evidence="2" type="ORF">ALC60_13091</name>
</gene>
<protein>
    <submittedName>
        <fullName evidence="2">Uncharacterized protein</fullName>
    </submittedName>
</protein>
<dbReference type="Proteomes" id="UP000075809">
    <property type="component" value="Unassembled WGS sequence"/>
</dbReference>
<name>A0A151WJ52_9HYME</name>
<dbReference type="EMBL" id="KQ983048">
    <property type="protein sequence ID" value="KYQ47882.1"/>
    <property type="molecule type" value="Genomic_DNA"/>
</dbReference>
<reference evidence="2 3" key="1">
    <citation type="submission" date="2015-09" db="EMBL/GenBank/DDBJ databases">
        <title>Trachymyrmex zeteki WGS genome.</title>
        <authorList>
            <person name="Nygaard S."/>
            <person name="Hu H."/>
            <person name="Boomsma J."/>
            <person name="Zhang G."/>
        </authorList>
    </citation>
    <scope>NUCLEOTIDE SEQUENCE [LARGE SCALE GENOMIC DNA]</scope>
    <source>
        <strain evidence="2">Tzet28-1</strain>
        <tissue evidence="2">Whole body</tissue>
    </source>
</reference>
<evidence type="ECO:0000313" key="2">
    <source>
        <dbReference type="EMBL" id="KYQ47882.1"/>
    </source>
</evidence>
<keyword evidence="3" id="KW-1185">Reference proteome</keyword>
<feature type="compositionally biased region" description="Acidic residues" evidence="1">
    <location>
        <begin position="87"/>
        <end position="99"/>
    </location>
</feature>
<proteinExistence type="predicted"/>
<dbReference type="AlphaFoldDB" id="A0A151WJ52"/>
<accession>A0A151WJ52</accession>
<evidence type="ECO:0000313" key="3">
    <source>
        <dbReference type="Proteomes" id="UP000075809"/>
    </source>
</evidence>
<feature type="region of interest" description="Disordered" evidence="1">
    <location>
        <begin position="76"/>
        <end position="110"/>
    </location>
</feature>